<evidence type="ECO:0000256" key="1">
    <source>
        <dbReference type="PROSITE-ProRule" id="PRU00409"/>
    </source>
</evidence>
<dbReference type="PANTHER" id="PTHR48125:SF10">
    <property type="entry name" value="OS12G0136300 PROTEIN"/>
    <property type="match status" value="1"/>
</dbReference>
<dbReference type="AlphaFoldDB" id="A0A269Z7S0"/>
<keyword evidence="1" id="KW-0547">Nucleotide-binding</keyword>
<sequence length="609" mass="65611">MPAAAATDPATAAAPAAAAPAAAAPPAAAAAPAPAAPVEPALPPAPGTPVAPAPAPAAGVAAASVAAPAAAPAAPVTAPAVAPVEPLAPVEPGLTDPAEAEVHVGTDAAYAGKEADRAQLRRPLRNISEVRHFFRTNQTPIYFIGATPFNLLGLDRWVRNFSYITYYDGWDGGHPRVFSPRYKPFVEFESGEAINNWLLLNAEVRAHMTRNVPHGERPKVAMVFFDEETERICRELGYDLILPSAKLRNQLDSKIETTKLGNEAGAYSVPNVLTTADTYEELTKASTEAGLGTDLVVQTPYGDSGKTTFFIASEEEWDKHRDDIIGEQLKVMKRINNTPVAVEAVITSSGVVVGPFLTELAGFPELTPYKGGWCGNEMTPDVLTADQRGRARELVRRMGEGLRKRGYRGFFEVDVLVDLDTNDVYLGELNPRISGASAITNVTAGAYADVPLFLFHLLEYLDVEFDLDVDEINERWEELSGADEWSQMVIKETAPITEYITHSPLTGQYFLDQYGTLTYKRAALDWHPLQNGSEVFFLRIYGAGEYRWKGADLGVLVTKNPLQVDADGKKSLSIRAKHFIDSIRAMYAGVPVAAEDPAPTIGGPGAKGD</sequence>
<dbReference type="Gene3D" id="3.30.470.20">
    <property type="entry name" value="ATP-grasp fold, B domain"/>
    <property type="match status" value="1"/>
</dbReference>
<evidence type="ECO:0000256" key="2">
    <source>
        <dbReference type="SAM" id="MobiDB-lite"/>
    </source>
</evidence>
<feature type="signal peptide" evidence="3">
    <location>
        <begin position="1"/>
        <end position="29"/>
    </location>
</feature>
<keyword evidence="1" id="KW-0067">ATP-binding</keyword>
<feature type="region of interest" description="Disordered" evidence="2">
    <location>
        <begin position="1"/>
        <end position="27"/>
    </location>
</feature>
<evidence type="ECO:0000313" key="5">
    <source>
        <dbReference type="EMBL" id="PAK93641.1"/>
    </source>
</evidence>
<gene>
    <name evidence="5" type="ORF">B8X04_15230</name>
    <name evidence="6" type="ORF">NCTC12391_03657</name>
</gene>
<evidence type="ECO:0000313" key="7">
    <source>
        <dbReference type="Proteomes" id="UP000216867"/>
    </source>
</evidence>
<evidence type="ECO:0000313" key="8">
    <source>
        <dbReference type="Proteomes" id="UP000386281"/>
    </source>
</evidence>
<proteinExistence type="predicted"/>
<dbReference type="EMBL" id="NCWY01000016">
    <property type="protein sequence ID" value="PAK93641.1"/>
    <property type="molecule type" value="Genomic_DNA"/>
</dbReference>
<accession>A0A269Z7S0</accession>
<feature type="domain" description="ATP-grasp" evidence="4">
    <location>
        <begin position="259"/>
        <end position="459"/>
    </location>
</feature>
<feature type="chain" id="PRO_5038223460" evidence="3">
    <location>
        <begin position="30"/>
        <end position="609"/>
    </location>
</feature>
<dbReference type="PROSITE" id="PS50975">
    <property type="entry name" value="ATP_GRASP"/>
    <property type="match status" value="1"/>
</dbReference>
<reference evidence="6 8" key="2">
    <citation type="submission" date="2019-02" db="EMBL/GenBank/DDBJ databases">
        <authorList>
            <consortium name="Pathogen Informatics"/>
        </authorList>
    </citation>
    <scope>NUCLEOTIDE SEQUENCE [LARGE SCALE GENOMIC DNA]</scope>
    <source>
        <strain evidence="6 8">3012STDY7078520</strain>
    </source>
</reference>
<protein>
    <submittedName>
        <fullName evidence="5 6">Biotin carboxylase</fullName>
    </submittedName>
</protein>
<evidence type="ECO:0000256" key="3">
    <source>
        <dbReference type="SAM" id="SignalP"/>
    </source>
</evidence>
<reference evidence="5 7" key="1">
    <citation type="submission" date="2017-04" db="EMBL/GenBank/DDBJ databases">
        <title>Kefir bacterial isolates.</title>
        <authorList>
            <person name="Kim Y."/>
            <person name="Blasche S."/>
            <person name="Patil K.R."/>
        </authorList>
    </citation>
    <scope>NUCLEOTIDE SEQUENCE [LARGE SCALE GENOMIC DNA]</scope>
    <source>
        <strain evidence="5 7">OG2</strain>
    </source>
</reference>
<organism evidence="5 7">
    <name type="scientific">Brevibacterium casei</name>
    <dbReference type="NCBI Taxonomy" id="33889"/>
    <lineage>
        <taxon>Bacteria</taxon>
        <taxon>Bacillati</taxon>
        <taxon>Actinomycetota</taxon>
        <taxon>Actinomycetes</taxon>
        <taxon>Micrococcales</taxon>
        <taxon>Brevibacteriaceae</taxon>
        <taxon>Brevibacterium</taxon>
    </lineage>
</organism>
<dbReference type="GO" id="GO:0005524">
    <property type="term" value="F:ATP binding"/>
    <property type="evidence" value="ECO:0007669"/>
    <property type="project" value="UniProtKB-UniRule"/>
</dbReference>
<keyword evidence="3" id="KW-0732">Signal</keyword>
<dbReference type="InterPro" id="IPR011761">
    <property type="entry name" value="ATP-grasp"/>
</dbReference>
<dbReference type="PANTHER" id="PTHR48125">
    <property type="entry name" value="LP07818P1"/>
    <property type="match status" value="1"/>
</dbReference>
<dbReference type="Proteomes" id="UP000386281">
    <property type="component" value="Unassembled WGS sequence"/>
</dbReference>
<dbReference type="EMBL" id="CAACXN010000022">
    <property type="protein sequence ID" value="VEW15489.1"/>
    <property type="molecule type" value="Genomic_DNA"/>
</dbReference>
<dbReference type="Proteomes" id="UP000216867">
    <property type="component" value="Unassembled WGS sequence"/>
</dbReference>
<evidence type="ECO:0000313" key="6">
    <source>
        <dbReference type="EMBL" id="VEW15489.1"/>
    </source>
</evidence>
<evidence type="ECO:0000259" key="4">
    <source>
        <dbReference type="PROSITE" id="PS50975"/>
    </source>
</evidence>
<name>A0A269Z7S0_9MICO</name>
<dbReference type="RefSeq" id="WP_095376720.1">
    <property type="nucleotide sequence ID" value="NZ_NCWY01000016.1"/>
</dbReference>
<dbReference type="GO" id="GO:0046872">
    <property type="term" value="F:metal ion binding"/>
    <property type="evidence" value="ECO:0007669"/>
    <property type="project" value="InterPro"/>
</dbReference>
<dbReference type="NCBIfam" id="NF005096">
    <property type="entry name" value="PRK06524.1"/>
    <property type="match status" value="1"/>
</dbReference>
<dbReference type="SUPFAM" id="SSF56059">
    <property type="entry name" value="Glutathione synthetase ATP-binding domain-like"/>
    <property type="match status" value="1"/>
</dbReference>